<feature type="transmembrane region" description="Helical" evidence="1">
    <location>
        <begin position="98"/>
        <end position="117"/>
    </location>
</feature>
<sequence length="128" mass="13193">MRLLALILALYHGANGALMLALPGPWYRLTPGAAESGPMNAHFVRDIGLGFLAAALALALFARAPRAAIVWPAALFLGGHAGLHLAEMALHGTVPAAVLRDLALIVLPGLAPLWLLARPAAGLAEGRS</sequence>
<evidence type="ECO:0000256" key="1">
    <source>
        <dbReference type="SAM" id="Phobius"/>
    </source>
</evidence>
<dbReference type="EMBL" id="JBHRTR010000048">
    <property type="protein sequence ID" value="MFC3230630.1"/>
    <property type="molecule type" value="Genomic_DNA"/>
</dbReference>
<evidence type="ECO:0000313" key="2">
    <source>
        <dbReference type="EMBL" id="MFC3230630.1"/>
    </source>
</evidence>
<reference evidence="3" key="1">
    <citation type="journal article" date="2019" name="Int. J. Syst. Evol. Microbiol.">
        <title>The Global Catalogue of Microorganisms (GCM) 10K type strain sequencing project: providing services to taxonomists for standard genome sequencing and annotation.</title>
        <authorList>
            <consortium name="The Broad Institute Genomics Platform"/>
            <consortium name="The Broad Institute Genome Sequencing Center for Infectious Disease"/>
            <person name="Wu L."/>
            <person name="Ma J."/>
        </authorList>
    </citation>
    <scope>NUCLEOTIDE SEQUENCE [LARGE SCALE GENOMIC DNA]</scope>
    <source>
        <strain evidence="3">KCTC 42964</strain>
    </source>
</reference>
<dbReference type="RefSeq" id="WP_379905977.1">
    <property type="nucleotide sequence ID" value="NZ_JBHRTR010000048.1"/>
</dbReference>
<keyword evidence="1" id="KW-0812">Transmembrane</keyword>
<protein>
    <recommendedName>
        <fullName evidence="4">DUF4345 domain-containing protein</fullName>
    </recommendedName>
</protein>
<name>A0ABV7L7Z1_9PROT</name>
<organism evidence="2 3">
    <name type="scientific">Marinibaculum pumilum</name>
    <dbReference type="NCBI Taxonomy" id="1766165"/>
    <lineage>
        <taxon>Bacteria</taxon>
        <taxon>Pseudomonadati</taxon>
        <taxon>Pseudomonadota</taxon>
        <taxon>Alphaproteobacteria</taxon>
        <taxon>Rhodospirillales</taxon>
        <taxon>Rhodospirillaceae</taxon>
        <taxon>Marinibaculum</taxon>
    </lineage>
</organism>
<keyword evidence="1" id="KW-1133">Transmembrane helix</keyword>
<evidence type="ECO:0000313" key="3">
    <source>
        <dbReference type="Proteomes" id="UP001595528"/>
    </source>
</evidence>
<keyword evidence="1" id="KW-0472">Membrane</keyword>
<accession>A0ABV7L7Z1</accession>
<comment type="caution">
    <text evidence="2">The sequence shown here is derived from an EMBL/GenBank/DDBJ whole genome shotgun (WGS) entry which is preliminary data.</text>
</comment>
<keyword evidence="3" id="KW-1185">Reference proteome</keyword>
<proteinExistence type="predicted"/>
<dbReference type="Proteomes" id="UP001595528">
    <property type="component" value="Unassembled WGS sequence"/>
</dbReference>
<evidence type="ECO:0008006" key="4">
    <source>
        <dbReference type="Google" id="ProtNLM"/>
    </source>
</evidence>
<feature type="transmembrane region" description="Helical" evidence="1">
    <location>
        <begin position="68"/>
        <end position="86"/>
    </location>
</feature>
<gene>
    <name evidence="2" type="ORF">ACFOGJ_25505</name>
</gene>
<feature type="transmembrane region" description="Helical" evidence="1">
    <location>
        <begin position="43"/>
        <end position="61"/>
    </location>
</feature>